<dbReference type="InterPro" id="IPR015915">
    <property type="entry name" value="Kelch-typ_b-propeller"/>
</dbReference>
<dbReference type="Proteomes" id="UP001295740">
    <property type="component" value="Unassembled WGS sequence"/>
</dbReference>
<gene>
    <name evidence="3" type="ORF">KHLLAP_LOCUS5223</name>
</gene>
<keyword evidence="2" id="KW-0408">Iron</keyword>
<dbReference type="PANTHER" id="PTHR47435">
    <property type="entry name" value="KELCH REPEAT PROTEIN (AFU_ORTHOLOGUE AFUA_5G12780)"/>
    <property type="match status" value="1"/>
</dbReference>
<dbReference type="PANTHER" id="PTHR47435:SF10">
    <property type="entry name" value="TIP ELONGATION ABERRANT PROTEIN 3"/>
    <property type="match status" value="1"/>
</dbReference>
<dbReference type="GO" id="GO:0019760">
    <property type="term" value="P:glucosinolate metabolic process"/>
    <property type="evidence" value="ECO:0007669"/>
    <property type="project" value="UniProtKB-ARBA"/>
</dbReference>
<evidence type="ECO:0000256" key="2">
    <source>
        <dbReference type="ARBA" id="ARBA00023004"/>
    </source>
</evidence>
<organism evidence="3 4">
    <name type="scientific">Anthostomella pinea</name>
    <dbReference type="NCBI Taxonomy" id="933095"/>
    <lineage>
        <taxon>Eukaryota</taxon>
        <taxon>Fungi</taxon>
        <taxon>Dikarya</taxon>
        <taxon>Ascomycota</taxon>
        <taxon>Pezizomycotina</taxon>
        <taxon>Sordariomycetes</taxon>
        <taxon>Xylariomycetidae</taxon>
        <taxon>Xylariales</taxon>
        <taxon>Xylariaceae</taxon>
        <taxon>Anthostomella</taxon>
    </lineage>
</organism>
<keyword evidence="1" id="KW-0677">Repeat</keyword>
<comment type="caution">
    <text evidence="3">The sequence shown here is derived from an EMBL/GenBank/DDBJ whole genome shotgun (WGS) entry which is preliminary data.</text>
</comment>
<evidence type="ECO:0000313" key="4">
    <source>
        <dbReference type="Proteomes" id="UP001295740"/>
    </source>
</evidence>
<evidence type="ECO:0000256" key="1">
    <source>
        <dbReference type="ARBA" id="ARBA00022737"/>
    </source>
</evidence>
<evidence type="ECO:0000313" key="3">
    <source>
        <dbReference type="EMBL" id="CAJ2504755.1"/>
    </source>
</evidence>
<keyword evidence="4" id="KW-1185">Reference proteome</keyword>
<dbReference type="EMBL" id="CAUWAG010000007">
    <property type="protein sequence ID" value="CAJ2504755.1"/>
    <property type="molecule type" value="Genomic_DNA"/>
</dbReference>
<protein>
    <submittedName>
        <fullName evidence="3">Uu.00g121490.m01.CDS01</fullName>
    </submittedName>
</protein>
<proteinExistence type="predicted"/>
<name>A0AAI8YH81_9PEZI</name>
<dbReference type="Gene3D" id="2.120.10.80">
    <property type="entry name" value="Kelch-type beta propeller"/>
    <property type="match status" value="1"/>
</dbReference>
<reference evidence="3" key="1">
    <citation type="submission" date="2023-10" db="EMBL/GenBank/DDBJ databases">
        <authorList>
            <person name="Hackl T."/>
        </authorList>
    </citation>
    <scope>NUCLEOTIDE SEQUENCE</scope>
</reference>
<sequence>MAEVAAGLVVAEEIVSTSLQAGAATYAVAKPTMPLKATFSQIGSTDDDASRSSLARSHHTVTIVDKKAYIFGGQTSPDTLATNNIHAVALPIKGAAATTEYQVLPAIAAEKDTGAVPEARSKHAACALGTRVAVYGGCDEAGKVIDEGSKVWLYDTEKLAWESLKADSHPERVPSARAQASLLAHDGNLVLYGGVDSNGSALTDVWHFDCLTKVWNQLPHAPAATTSAAIAQDTLYLVAGTDNLSSEVHHLDIKLFAEQPPTWGSTSFPTNPLAPGPKARDNGGVVPVSTGFGRNYLLYFFGDRQGDAANGDLLQWSDLWTFQLPSSQPEMKASWNMAEAIKPAKIKDQIRTAFGADTGGSSWAEVEVQVPGDLQASEGKAHPGPRGSFGYDVTADGKSVVLWGGINAEGKPAGDGWIIELS</sequence>
<accession>A0AAI8YH81</accession>
<dbReference type="AlphaFoldDB" id="A0AAI8YH81"/>
<dbReference type="SUPFAM" id="SSF117281">
    <property type="entry name" value="Kelch motif"/>
    <property type="match status" value="1"/>
</dbReference>
<dbReference type="Pfam" id="PF24681">
    <property type="entry name" value="Kelch_KLHDC2_KLHL20_DRC7"/>
    <property type="match status" value="1"/>
</dbReference>